<organism evidence="2 3">
    <name type="scientific">Fluviispira multicolorata</name>
    <dbReference type="NCBI Taxonomy" id="2654512"/>
    <lineage>
        <taxon>Bacteria</taxon>
        <taxon>Pseudomonadati</taxon>
        <taxon>Bdellovibrionota</taxon>
        <taxon>Oligoflexia</taxon>
        <taxon>Silvanigrellales</taxon>
        <taxon>Silvanigrellaceae</taxon>
        <taxon>Fluviispira</taxon>
    </lineage>
</organism>
<keyword evidence="1" id="KW-0472">Membrane</keyword>
<sequence length="126" mass="14494">MPIRFFSCVAFILSVVCSLFGTFHLFGNDSIVAYSLISTLNFLICSALLLETFVHIFVLKFSVTRAILIEAILICICSRIINSWYAWVTFFAMIAIILLSIGQQILDNRYVKEEEELKELRKLNFK</sequence>
<feature type="transmembrane region" description="Helical" evidence="1">
    <location>
        <begin position="87"/>
        <end position="106"/>
    </location>
</feature>
<accession>A0A833JDV2</accession>
<dbReference type="EMBL" id="WFLN01000005">
    <property type="protein sequence ID" value="KAB8032073.1"/>
    <property type="molecule type" value="Genomic_DNA"/>
</dbReference>
<dbReference type="RefSeq" id="WP_152212248.1">
    <property type="nucleotide sequence ID" value="NZ_WFLN01000005.1"/>
</dbReference>
<evidence type="ECO:0000313" key="2">
    <source>
        <dbReference type="EMBL" id="KAB8032073.1"/>
    </source>
</evidence>
<comment type="caution">
    <text evidence="2">The sequence shown here is derived from an EMBL/GenBank/DDBJ whole genome shotgun (WGS) entry which is preliminary data.</text>
</comment>
<name>A0A833JDV2_9BACT</name>
<protein>
    <submittedName>
        <fullName evidence="2">Uncharacterized protein</fullName>
    </submittedName>
</protein>
<dbReference type="AlphaFoldDB" id="A0A833JDV2"/>
<dbReference type="Proteomes" id="UP000442694">
    <property type="component" value="Unassembled WGS sequence"/>
</dbReference>
<evidence type="ECO:0000313" key="3">
    <source>
        <dbReference type="Proteomes" id="UP000442694"/>
    </source>
</evidence>
<evidence type="ECO:0000256" key="1">
    <source>
        <dbReference type="SAM" id="Phobius"/>
    </source>
</evidence>
<keyword evidence="1" id="KW-1133">Transmembrane helix</keyword>
<keyword evidence="1" id="KW-0812">Transmembrane</keyword>
<gene>
    <name evidence="2" type="ORF">GCL57_05340</name>
</gene>
<keyword evidence="3" id="KW-1185">Reference proteome</keyword>
<feature type="transmembrane region" description="Helical" evidence="1">
    <location>
        <begin position="31"/>
        <end position="50"/>
    </location>
</feature>
<reference evidence="2 3" key="1">
    <citation type="submission" date="2019-10" db="EMBL/GenBank/DDBJ databases">
        <title>New genus of Silvanigrellaceae.</title>
        <authorList>
            <person name="Pitt A."/>
            <person name="Hahn M.W."/>
        </authorList>
    </citation>
    <scope>NUCLEOTIDE SEQUENCE [LARGE SCALE GENOMIC DNA]</scope>
    <source>
        <strain evidence="2 3">33A1-SZDP</strain>
    </source>
</reference>
<proteinExistence type="predicted"/>